<organism evidence="1 2">
    <name type="scientific">Solidesulfovibrio carbinoliphilus subsp. oakridgensis</name>
    <dbReference type="NCBI Taxonomy" id="694327"/>
    <lineage>
        <taxon>Bacteria</taxon>
        <taxon>Pseudomonadati</taxon>
        <taxon>Thermodesulfobacteriota</taxon>
        <taxon>Desulfovibrionia</taxon>
        <taxon>Desulfovibrionales</taxon>
        <taxon>Desulfovibrionaceae</taxon>
        <taxon>Solidesulfovibrio</taxon>
    </lineage>
</organism>
<reference evidence="2" key="1">
    <citation type="journal article" date="2015" name="Genome Announc.">
        <title>High-Quality Draft Genome Sequence of Desulfovibrio carbinoliphilus FW-101-2B, an Organic Acid-Oxidizing Sulfate-Reducing Bacterium Isolated from Uranium(VI)-Contaminated Groundwater.</title>
        <authorList>
            <person name="Ramsay B.D."/>
            <person name="Hwang C."/>
            <person name="Woo H.L."/>
            <person name="Carroll S.L."/>
            <person name="Lucas S."/>
            <person name="Han J."/>
            <person name="Lapidus A.L."/>
            <person name="Cheng J.F."/>
            <person name="Goodwin L.A."/>
            <person name="Pitluck S."/>
            <person name="Peters L."/>
            <person name="Chertkov O."/>
            <person name="Held B."/>
            <person name="Detter J.C."/>
            <person name="Han C.S."/>
            <person name="Tapia R."/>
            <person name="Land M.L."/>
            <person name="Hauser L.J."/>
            <person name="Kyrpides N.C."/>
            <person name="Ivanova N.N."/>
            <person name="Mikhailova N."/>
            <person name="Pagani I."/>
            <person name="Woyke T."/>
            <person name="Arkin A.P."/>
            <person name="Dehal P."/>
            <person name="Chivian D."/>
            <person name="Criddle C.S."/>
            <person name="Wu W."/>
            <person name="Chakraborty R."/>
            <person name="Hazen T.C."/>
            <person name="Fields M.W."/>
        </authorList>
    </citation>
    <scope>NUCLEOTIDE SEQUENCE [LARGE SCALE GENOMIC DNA]</scope>
    <source>
        <strain evidence="2">FW-101-2B</strain>
    </source>
</reference>
<dbReference type="AlphaFoldDB" id="G7QC71"/>
<evidence type="ECO:0000313" key="2">
    <source>
        <dbReference type="Proteomes" id="UP000004662"/>
    </source>
</evidence>
<keyword evidence="2" id="KW-1185">Reference proteome</keyword>
<evidence type="ECO:0000313" key="1">
    <source>
        <dbReference type="EMBL" id="EHJ49517.1"/>
    </source>
</evidence>
<dbReference type="HOGENOM" id="CLU_2522211_0_0_7"/>
<dbReference type="Proteomes" id="UP000004662">
    <property type="component" value="Chromosome"/>
</dbReference>
<dbReference type="STRING" id="694327.DFW101_3521"/>
<name>G7QC71_9BACT</name>
<dbReference type="RefSeq" id="WP_009182841.1">
    <property type="nucleotide sequence ID" value="NZ_CM001368.1"/>
</dbReference>
<accession>G7QC71</accession>
<sequence>MQDTIKSAIAQFKRLAIANFWDRRAAFLEVKAVTMFREAGTARENARQALQLPDDGAAKVFDVLIGGSGVKTVVKPEGGEGVVN</sequence>
<gene>
    <name evidence="1" type="ORF">DFW101_3521</name>
</gene>
<dbReference type="EMBL" id="CM001368">
    <property type="protein sequence ID" value="EHJ49517.1"/>
    <property type="molecule type" value="Genomic_DNA"/>
</dbReference>
<proteinExistence type="predicted"/>
<protein>
    <submittedName>
        <fullName evidence="1">Uncharacterized protein</fullName>
    </submittedName>
</protein>